<dbReference type="CDD" id="cd02947">
    <property type="entry name" value="TRX_family"/>
    <property type="match status" value="1"/>
</dbReference>
<dbReference type="PANTHER" id="PTHR43601">
    <property type="entry name" value="THIOREDOXIN, MITOCHONDRIAL"/>
    <property type="match status" value="1"/>
</dbReference>
<dbReference type="SUPFAM" id="SSF81901">
    <property type="entry name" value="HCP-like"/>
    <property type="match status" value="1"/>
</dbReference>
<dbReference type="RefSeq" id="WP_074232341.1">
    <property type="nucleotide sequence ID" value="NZ_FSRQ01000007.1"/>
</dbReference>
<name>A0A1N6J7V7_9FLAO</name>
<dbReference type="PANTHER" id="PTHR43601:SF3">
    <property type="entry name" value="THIOREDOXIN, MITOCHONDRIAL"/>
    <property type="match status" value="1"/>
</dbReference>
<dbReference type="Gene3D" id="3.40.30.10">
    <property type="entry name" value="Glutaredoxin"/>
    <property type="match status" value="1"/>
</dbReference>
<dbReference type="InterPro" id="IPR013766">
    <property type="entry name" value="Thioredoxin_domain"/>
</dbReference>
<keyword evidence="4" id="KW-1185">Reference proteome</keyword>
<evidence type="ECO:0000256" key="1">
    <source>
        <dbReference type="SAM" id="SignalP"/>
    </source>
</evidence>
<reference evidence="4" key="1">
    <citation type="submission" date="2016-12" db="EMBL/GenBank/DDBJ databases">
        <authorList>
            <person name="Varghese N."/>
            <person name="Submissions S."/>
        </authorList>
    </citation>
    <scope>NUCLEOTIDE SEQUENCE [LARGE SCALE GENOMIC DNA]</scope>
    <source>
        <strain evidence="4">DSM 16779</strain>
    </source>
</reference>
<dbReference type="SUPFAM" id="SSF52833">
    <property type="entry name" value="Thioredoxin-like"/>
    <property type="match status" value="1"/>
</dbReference>
<evidence type="ECO:0000313" key="4">
    <source>
        <dbReference type="Proteomes" id="UP000184782"/>
    </source>
</evidence>
<accession>A0A1N6J7V7</accession>
<feature type="signal peptide" evidence="1">
    <location>
        <begin position="1"/>
        <end position="18"/>
    </location>
</feature>
<feature type="domain" description="Thioredoxin" evidence="2">
    <location>
        <begin position="8"/>
        <end position="137"/>
    </location>
</feature>
<dbReference type="OrthoDB" id="120730at2"/>
<evidence type="ECO:0000259" key="2">
    <source>
        <dbReference type="PROSITE" id="PS51352"/>
    </source>
</evidence>
<feature type="chain" id="PRO_5012817058" evidence="1">
    <location>
        <begin position="19"/>
        <end position="386"/>
    </location>
</feature>
<sequence>MKKTAILSFLFLAAIAFAQGIKFEEGNFKSILAKAKKENKLVFIDAYAVWCGPCKLMVKNIFPLKPVGDYYNANFVNAKIDMEKGEGIDLAKKYNVKVFPTYLFINGDGEEVHRTIGYVEEKDFIQFAMDAGDPNKRLTALKQKFEKGEKDSEFLLNLAELTVYNDTEFSNRVLERYFAAKPEINQNNLQLLFQAMKSTEGAPYKIFTERKADIMKIIPEKNLENIEKNVKVNTVMSKAYNTTTKKLDEAYFLAETQKFMTKEDAEKLLKRVKSSRALKDKDFATYEKISLELYKDYTAASSDELNSIAWNFFENVTTKSSLETAVKWAQESVNKNENYANTDTLANLYNKIGDKKNAKIWAEKSLQLGKAAGEDTADTEKLLKSL</sequence>
<dbReference type="PROSITE" id="PS51352">
    <property type="entry name" value="THIOREDOXIN_2"/>
    <property type="match status" value="1"/>
</dbReference>
<keyword evidence="1" id="KW-0732">Signal</keyword>
<organism evidence="3 4">
    <name type="scientific">Chryseobacterium scophthalmum</name>
    <dbReference type="NCBI Taxonomy" id="59733"/>
    <lineage>
        <taxon>Bacteria</taxon>
        <taxon>Pseudomonadati</taxon>
        <taxon>Bacteroidota</taxon>
        <taxon>Flavobacteriia</taxon>
        <taxon>Flavobacteriales</taxon>
        <taxon>Weeksellaceae</taxon>
        <taxon>Chryseobacterium group</taxon>
        <taxon>Chryseobacterium</taxon>
    </lineage>
</organism>
<dbReference type="AlphaFoldDB" id="A0A1N6J7V7"/>
<dbReference type="GO" id="GO:0045454">
    <property type="term" value="P:cell redox homeostasis"/>
    <property type="evidence" value="ECO:0007669"/>
    <property type="project" value="TreeGrafter"/>
</dbReference>
<protein>
    <submittedName>
        <fullName evidence="3">Thioredoxin</fullName>
    </submittedName>
</protein>
<dbReference type="Proteomes" id="UP000184782">
    <property type="component" value="Unassembled WGS sequence"/>
</dbReference>
<dbReference type="InterPro" id="IPR036249">
    <property type="entry name" value="Thioredoxin-like_sf"/>
</dbReference>
<dbReference type="STRING" id="59733.SAMN05421769_4196"/>
<gene>
    <name evidence="3" type="ORF">SAMN05421769_4196</name>
</gene>
<dbReference type="InterPro" id="IPR012336">
    <property type="entry name" value="Thioredoxin-like_fold"/>
</dbReference>
<dbReference type="EMBL" id="FSRQ01000007">
    <property type="protein sequence ID" value="SIO40352.1"/>
    <property type="molecule type" value="Genomic_DNA"/>
</dbReference>
<dbReference type="Pfam" id="PF13098">
    <property type="entry name" value="Thioredoxin_2"/>
    <property type="match status" value="1"/>
</dbReference>
<evidence type="ECO:0000313" key="3">
    <source>
        <dbReference type="EMBL" id="SIO40352.1"/>
    </source>
</evidence>
<proteinExistence type="predicted"/>